<dbReference type="GO" id="GO:0005524">
    <property type="term" value="F:ATP binding"/>
    <property type="evidence" value="ECO:0007669"/>
    <property type="project" value="UniProtKB-KW"/>
</dbReference>
<dbReference type="GO" id="GO:0003677">
    <property type="term" value="F:DNA binding"/>
    <property type="evidence" value="ECO:0007669"/>
    <property type="project" value="InterPro"/>
</dbReference>
<dbReference type="InterPro" id="IPR025158">
    <property type="entry name" value="Mg_chelat-rel_C"/>
</dbReference>
<comment type="similarity">
    <text evidence="1">Belongs to the Mg-chelatase subunits D/I family. ComM subfamily.</text>
</comment>
<evidence type="ECO:0000259" key="4">
    <source>
        <dbReference type="SMART" id="SM00382"/>
    </source>
</evidence>
<dbReference type="InterPro" id="IPR000523">
    <property type="entry name" value="Mg_chelatse_chII-like_cat_dom"/>
</dbReference>
<dbReference type="InterPro" id="IPR027417">
    <property type="entry name" value="P-loop_NTPase"/>
</dbReference>
<comment type="caution">
    <text evidence="5">The sequence shown here is derived from an EMBL/GenBank/DDBJ whole genome shotgun (WGS) entry which is preliminary data.</text>
</comment>
<dbReference type="InterPro" id="IPR045006">
    <property type="entry name" value="CHLI-like"/>
</dbReference>
<dbReference type="InterPro" id="IPR001208">
    <property type="entry name" value="MCM_dom"/>
</dbReference>
<keyword evidence="2" id="KW-0547">Nucleotide-binding</keyword>
<proteinExistence type="inferred from homology"/>
<reference evidence="5 6" key="1">
    <citation type="journal article" date="2015" name="Nature">
        <title>rRNA introns, odd ribosomes, and small enigmatic genomes across a large radiation of phyla.</title>
        <authorList>
            <person name="Brown C.T."/>
            <person name="Hug L.A."/>
            <person name="Thomas B.C."/>
            <person name="Sharon I."/>
            <person name="Castelle C.J."/>
            <person name="Singh A."/>
            <person name="Wilkins M.J."/>
            <person name="Williams K.H."/>
            <person name="Banfield J.F."/>
        </authorList>
    </citation>
    <scope>NUCLEOTIDE SEQUENCE [LARGE SCALE GENOMIC DNA]</scope>
</reference>
<dbReference type="Pfam" id="PF13541">
    <property type="entry name" value="ChlI"/>
    <property type="match status" value="1"/>
</dbReference>
<dbReference type="InterPro" id="IPR003593">
    <property type="entry name" value="AAA+_ATPase"/>
</dbReference>
<dbReference type="SMART" id="SM00382">
    <property type="entry name" value="AAA"/>
    <property type="match status" value="1"/>
</dbReference>
<accession>A0A0G1XNR1</accession>
<dbReference type="SUPFAM" id="SSF54211">
    <property type="entry name" value="Ribosomal protein S5 domain 2-like"/>
    <property type="match status" value="1"/>
</dbReference>
<dbReference type="PRINTS" id="PR01657">
    <property type="entry name" value="MCMFAMILY"/>
</dbReference>
<gene>
    <name evidence="5" type="ORF">UY77_C0010G0004</name>
</gene>
<dbReference type="EMBL" id="LCRI01000010">
    <property type="protein sequence ID" value="KKW32908.1"/>
    <property type="molecule type" value="Genomic_DNA"/>
</dbReference>
<sequence length="509" mass="55476">MHSILTAAIVGIEAVPVYVETDIAFGLGAFNVVGLPDASVKEARERIRSAIKHSELPFPRVRITVNLAPADLKKQGPLYDLPIALSVLLAQGDIPSEGMEQILVVGELGLDGSVRPIKGVLPMAILAKRRGLTAMLVPEENALEAAAARGPTVYAVKNLQELVAHIRGTTPLSPMTASVTKREREVNGTDLEDIRGQRQAKRGLEIAGSGGHNLLLSGPPGTGKTLLARALPSILPELSEDESLEVSAIASVAGFTNAQGLIRQRPFRSPHHSCSAISLVGGGTWPKPGEVTLAHRGVLFLDELPEFSRHALEHLRQPLEDGSVTVARAAQTVSFPARIMVCATMNPCPCGFATDPKRICTCSLATRQRYQHRLSGPLLDRFDLTIEVPNLKAQELFQEERAESSETVRERIEQARARQATRFQGTTIVTNAEIPPARLDRWCPLVPDARQLLRMAVENGHLSVRGCTRVRKVARTIADLERAEEIQPSHIAEALCYRPMDVRREIQRT</sequence>
<evidence type="ECO:0000313" key="6">
    <source>
        <dbReference type="Proteomes" id="UP000034711"/>
    </source>
</evidence>
<dbReference type="Gene3D" id="3.40.50.300">
    <property type="entry name" value="P-loop containing nucleotide triphosphate hydrolases"/>
    <property type="match status" value="1"/>
</dbReference>
<keyword evidence="3" id="KW-0067">ATP-binding</keyword>
<organism evidence="5 6">
    <name type="scientific">Candidatus Uhrbacteria bacterium GW2011_GWA2_53_10</name>
    <dbReference type="NCBI Taxonomy" id="1618980"/>
    <lineage>
        <taxon>Bacteria</taxon>
        <taxon>Candidatus Uhriibacteriota</taxon>
    </lineage>
</organism>
<evidence type="ECO:0000256" key="2">
    <source>
        <dbReference type="ARBA" id="ARBA00022741"/>
    </source>
</evidence>
<dbReference type="PATRIC" id="fig|1618980.3.peg.224"/>
<dbReference type="PANTHER" id="PTHR32039">
    <property type="entry name" value="MAGNESIUM-CHELATASE SUBUNIT CHLI"/>
    <property type="match status" value="1"/>
</dbReference>
<dbReference type="PANTHER" id="PTHR32039:SF7">
    <property type="entry name" value="COMPETENCE PROTEIN COMM"/>
    <property type="match status" value="1"/>
</dbReference>
<dbReference type="AlphaFoldDB" id="A0A0G1XNR1"/>
<dbReference type="Pfam" id="PF13335">
    <property type="entry name" value="Mg_chelatase_C"/>
    <property type="match status" value="1"/>
</dbReference>
<dbReference type="InterPro" id="IPR014721">
    <property type="entry name" value="Ribsml_uS5_D2-typ_fold_subgr"/>
</dbReference>
<dbReference type="InterPro" id="IPR020568">
    <property type="entry name" value="Ribosomal_Su5_D2-typ_SF"/>
</dbReference>
<dbReference type="Proteomes" id="UP000034711">
    <property type="component" value="Unassembled WGS sequence"/>
</dbReference>
<protein>
    <submittedName>
        <fullName evidence="5">Mg chelatase, subunit ChlI</fullName>
    </submittedName>
</protein>
<dbReference type="InterPro" id="IPR004482">
    <property type="entry name" value="Mg_chelat-rel"/>
</dbReference>
<evidence type="ECO:0000256" key="1">
    <source>
        <dbReference type="ARBA" id="ARBA00006354"/>
    </source>
</evidence>
<feature type="domain" description="AAA+ ATPase" evidence="4">
    <location>
        <begin position="210"/>
        <end position="392"/>
    </location>
</feature>
<name>A0A0G1XNR1_9BACT</name>
<dbReference type="Gene3D" id="3.30.230.10">
    <property type="match status" value="1"/>
</dbReference>
<evidence type="ECO:0000313" key="5">
    <source>
        <dbReference type="EMBL" id="KKW32908.1"/>
    </source>
</evidence>
<evidence type="ECO:0000256" key="3">
    <source>
        <dbReference type="ARBA" id="ARBA00022840"/>
    </source>
</evidence>
<dbReference type="NCBIfam" id="TIGR00368">
    <property type="entry name" value="YifB family Mg chelatase-like AAA ATPase"/>
    <property type="match status" value="1"/>
</dbReference>
<dbReference type="SUPFAM" id="SSF52540">
    <property type="entry name" value="P-loop containing nucleoside triphosphate hydrolases"/>
    <property type="match status" value="1"/>
</dbReference>
<dbReference type="Pfam" id="PF01078">
    <property type="entry name" value="Mg_chelatase"/>
    <property type="match status" value="1"/>
</dbReference>